<evidence type="ECO:0000256" key="1">
    <source>
        <dbReference type="SAM" id="Phobius"/>
    </source>
</evidence>
<gene>
    <name evidence="2" type="ORF">SAMN04489724_2455</name>
</gene>
<feature type="transmembrane region" description="Helical" evidence="1">
    <location>
        <begin position="12"/>
        <end position="30"/>
    </location>
</feature>
<sequence>MVAEEKQNRITGYDVVAIISGLGIVGWIITDFFGGMIIWMFSYGVIISSIVLLYVFSFLDTLISLFRKGKATSKVKLVAHGTVLLVILGFNLYHSELFKSKSIMIASLKDDLFYYRLIFRENGNVENQINGFFGFSETYHGKYKIEKDLIIFSEKPYDNDFIPDTLLIDKSQNALFMEKDSNGDFRTEKNWLNHFEIE</sequence>
<dbReference type="AlphaFoldDB" id="A0A1I7BII2"/>
<dbReference type="Proteomes" id="UP000199673">
    <property type="component" value="Unassembled WGS sequence"/>
</dbReference>
<reference evidence="3" key="1">
    <citation type="submission" date="2016-10" db="EMBL/GenBank/DDBJ databases">
        <authorList>
            <person name="Varghese N."/>
            <person name="Submissions S."/>
        </authorList>
    </citation>
    <scope>NUCLEOTIDE SEQUENCE [LARGE SCALE GENOMIC DNA]</scope>
    <source>
        <strain evidence="3">DSM 23445</strain>
    </source>
</reference>
<keyword evidence="1" id="KW-0812">Transmembrane</keyword>
<feature type="transmembrane region" description="Helical" evidence="1">
    <location>
        <begin position="36"/>
        <end position="56"/>
    </location>
</feature>
<name>A0A1I7BII2_9BACT</name>
<dbReference type="RefSeq" id="WP_091693326.1">
    <property type="nucleotide sequence ID" value="NZ_FPBF01000003.1"/>
</dbReference>
<evidence type="ECO:0000313" key="3">
    <source>
        <dbReference type="Proteomes" id="UP000199673"/>
    </source>
</evidence>
<proteinExistence type="predicted"/>
<feature type="transmembrane region" description="Helical" evidence="1">
    <location>
        <begin position="77"/>
        <end position="94"/>
    </location>
</feature>
<keyword evidence="3" id="KW-1185">Reference proteome</keyword>
<keyword evidence="1" id="KW-1133">Transmembrane helix</keyword>
<organism evidence="2 3">
    <name type="scientific">Algoriphagus locisalis</name>
    <dbReference type="NCBI Taxonomy" id="305507"/>
    <lineage>
        <taxon>Bacteria</taxon>
        <taxon>Pseudomonadati</taxon>
        <taxon>Bacteroidota</taxon>
        <taxon>Cytophagia</taxon>
        <taxon>Cytophagales</taxon>
        <taxon>Cyclobacteriaceae</taxon>
        <taxon>Algoriphagus</taxon>
    </lineage>
</organism>
<evidence type="ECO:0000313" key="2">
    <source>
        <dbReference type="EMBL" id="SFT86986.1"/>
    </source>
</evidence>
<dbReference type="EMBL" id="FPBF01000003">
    <property type="protein sequence ID" value="SFT86986.1"/>
    <property type="molecule type" value="Genomic_DNA"/>
</dbReference>
<dbReference type="OrthoDB" id="894361at2"/>
<accession>A0A1I7BII2</accession>
<keyword evidence="1" id="KW-0472">Membrane</keyword>
<protein>
    <submittedName>
        <fullName evidence="2">Uncharacterized protein</fullName>
    </submittedName>
</protein>
<dbReference type="STRING" id="305507.SAMN04489724_2455"/>